<evidence type="ECO:0000313" key="2">
    <source>
        <dbReference type="Proteomes" id="UP001275084"/>
    </source>
</evidence>
<name>A0AAJ0H6Y7_9PEZI</name>
<sequence>MWACIRSRCPWHHVRKPCISDPPPLNARGHIRYHRRREQHLLGRTGSISGISAVCTLLHGQQVDPLRNKSKSFCRGVVGQLATTDVRVYLACGHLRRRNGRICFLIGVRKRPKTVLGITRRLASLFLRRSVFSPVNSLAFTPPPLPPPFNNNPSPPRCAAFRPIMAPDWLVSWMLTLSSCAFPKHQQLASSGY</sequence>
<dbReference type="Proteomes" id="UP001275084">
    <property type="component" value="Unassembled WGS sequence"/>
</dbReference>
<evidence type="ECO:0000313" key="1">
    <source>
        <dbReference type="EMBL" id="KAK3341482.1"/>
    </source>
</evidence>
<accession>A0AAJ0H6Y7</accession>
<comment type="caution">
    <text evidence="1">The sequence shown here is derived from an EMBL/GenBank/DDBJ whole genome shotgun (WGS) entry which is preliminary data.</text>
</comment>
<reference evidence="1" key="2">
    <citation type="submission" date="2023-06" db="EMBL/GenBank/DDBJ databases">
        <authorList>
            <consortium name="Lawrence Berkeley National Laboratory"/>
            <person name="Haridas S."/>
            <person name="Hensen N."/>
            <person name="Bonometti L."/>
            <person name="Westerberg I."/>
            <person name="Brannstrom I.O."/>
            <person name="Guillou S."/>
            <person name="Cros-Aarteil S."/>
            <person name="Calhoun S."/>
            <person name="Kuo A."/>
            <person name="Mondo S."/>
            <person name="Pangilinan J."/>
            <person name="Riley R."/>
            <person name="Labutti K."/>
            <person name="Andreopoulos B."/>
            <person name="Lipzen A."/>
            <person name="Chen C."/>
            <person name="Yanf M."/>
            <person name="Daum C."/>
            <person name="Ng V."/>
            <person name="Clum A."/>
            <person name="Steindorff A."/>
            <person name="Ohm R."/>
            <person name="Martin F."/>
            <person name="Silar P."/>
            <person name="Natvig D."/>
            <person name="Lalanne C."/>
            <person name="Gautier V."/>
            <person name="Ament-Velasquez S.L."/>
            <person name="Kruys A."/>
            <person name="Hutchinson M.I."/>
            <person name="Powell A.J."/>
            <person name="Barry K."/>
            <person name="Miller A.N."/>
            <person name="Grigoriev I.V."/>
            <person name="Debuchy R."/>
            <person name="Gladieux P."/>
            <person name="Thoren M.H."/>
            <person name="Johannesson H."/>
        </authorList>
    </citation>
    <scope>NUCLEOTIDE SEQUENCE</scope>
    <source>
        <strain evidence="1">CBS 955.72</strain>
    </source>
</reference>
<reference evidence="1" key="1">
    <citation type="journal article" date="2023" name="Mol. Phylogenet. Evol.">
        <title>Genome-scale phylogeny and comparative genomics of the fungal order Sordariales.</title>
        <authorList>
            <person name="Hensen N."/>
            <person name="Bonometti L."/>
            <person name="Westerberg I."/>
            <person name="Brannstrom I.O."/>
            <person name="Guillou S."/>
            <person name="Cros-Aarteil S."/>
            <person name="Calhoun S."/>
            <person name="Haridas S."/>
            <person name="Kuo A."/>
            <person name="Mondo S."/>
            <person name="Pangilinan J."/>
            <person name="Riley R."/>
            <person name="LaButti K."/>
            <person name="Andreopoulos B."/>
            <person name="Lipzen A."/>
            <person name="Chen C."/>
            <person name="Yan M."/>
            <person name="Daum C."/>
            <person name="Ng V."/>
            <person name="Clum A."/>
            <person name="Steindorff A."/>
            <person name="Ohm R.A."/>
            <person name="Martin F."/>
            <person name="Silar P."/>
            <person name="Natvig D.O."/>
            <person name="Lalanne C."/>
            <person name="Gautier V."/>
            <person name="Ament-Velasquez S.L."/>
            <person name="Kruys A."/>
            <person name="Hutchinson M.I."/>
            <person name="Powell A.J."/>
            <person name="Barry K."/>
            <person name="Miller A.N."/>
            <person name="Grigoriev I.V."/>
            <person name="Debuchy R."/>
            <person name="Gladieux P."/>
            <person name="Hiltunen Thoren M."/>
            <person name="Johannesson H."/>
        </authorList>
    </citation>
    <scope>NUCLEOTIDE SEQUENCE</scope>
    <source>
        <strain evidence="1">CBS 955.72</strain>
    </source>
</reference>
<dbReference type="EMBL" id="JAUIQD010000008">
    <property type="protein sequence ID" value="KAK3341482.1"/>
    <property type="molecule type" value="Genomic_DNA"/>
</dbReference>
<keyword evidence="2" id="KW-1185">Reference proteome</keyword>
<dbReference type="AlphaFoldDB" id="A0AAJ0H6Y7"/>
<organism evidence="1 2">
    <name type="scientific">Lasiosphaeria hispida</name>
    <dbReference type="NCBI Taxonomy" id="260671"/>
    <lineage>
        <taxon>Eukaryota</taxon>
        <taxon>Fungi</taxon>
        <taxon>Dikarya</taxon>
        <taxon>Ascomycota</taxon>
        <taxon>Pezizomycotina</taxon>
        <taxon>Sordariomycetes</taxon>
        <taxon>Sordariomycetidae</taxon>
        <taxon>Sordariales</taxon>
        <taxon>Lasiosphaeriaceae</taxon>
        <taxon>Lasiosphaeria</taxon>
    </lineage>
</organism>
<gene>
    <name evidence="1" type="ORF">B0T25DRAFT_343567</name>
</gene>
<protein>
    <submittedName>
        <fullName evidence="1">Uncharacterized protein</fullName>
    </submittedName>
</protein>
<proteinExistence type="predicted"/>